<dbReference type="EMBL" id="DTBD01000008">
    <property type="protein sequence ID" value="HGQ63845.1"/>
    <property type="molecule type" value="Genomic_DNA"/>
</dbReference>
<organism evidence="3">
    <name type="scientific">Ignisphaera aggregans</name>
    <dbReference type="NCBI Taxonomy" id="334771"/>
    <lineage>
        <taxon>Archaea</taxon>
        <taxon>Thermoproteota</taxon>
        <taxon>Thermoprotei</taxon>
        <taxon>Desulfurococcales</taxon>
        <taxon>Desulfurococcaceae</taxon>
        <taxon>Ignisphaera</taxon>
    </lineage>
</organism>
<name>A0A7C4NJY4_9CREN</name>
<proteinExistence type="predicted"/>
<dbReference type="Pfam" id="PF20434">
    <property type="entry name" value="BD-FAE"/>
    <property type="match status" value="1"/>
</dbReference>
<evidence type="ECO:0000313" key="3">
    <source>
        <dbReference type="EMBL" id="HGQ63845.1"/>
    </source>
</evidence>
<dbReference type="InterPro" id="IPR049492">
    <property type="entry name" value="BD-FAE-like_dom"/>
</dbReference>
<sequence length="465" mass="52647">MDILIPIEISGRSIDVSSAPILMIINVGGYMSVKNVYGGDNGVPLSNIDVGMYIDPSTGFARKLIGGGVVKAALGLVYGYVVVIPGVRGIDCMFPGGIFYGRAPAPIVDLKAVVRYIRYNADVFPGNKEWIIATGVSSGGALSTLLAVSGDHPMYEPYLEAIGAAKASDRIFAAAPFCPMLADHFEYIDSIYEWQFGEKQLPTGQLVDPKCSKPLASRFEEYLSIVELRDKEGRLITLDIYPRYVTENYLIPAATKYIKRLPESLREEYLKQNKWIRWCNDTAYFTWEDYNKYHVDRLWVCPAFDGPFDPNILQTLKITTEDELQKLILNWSFLNLGITPTNMLFGTETDFARHFTDFGLRYSTRNPSIKIVEVYPDIPEKIKMMDPMHFILGNWPNIANYWRIRTGSKDIFASIFMWTNLAIALENLGKSVDFEVYWEGGHGVDYDPWNLMEWINRITGYKVGI</sequence>
<evidence type="ECO:0000259" key="1">
    <source>
        <dbReference type="Pfam" id="PF20434"/>
    </source>
</evidence>
<accession>A0A7C4NJY4</accession>
<gene>
    <name evidence="3" type="ORF">ENU08_01190</name>
    <name evidence="2" type="ORF">ENU41_05615</name>
</gene>
<dbReference type="EMBL" id="DTCK01000036">
    <property type="protein sequence ID" value="HGQ36140.1"/>
    <property type="molecule type" value="Genomic_DNA"/>
</dbReference>
<evidence type="ECO:0000313" key="2">
    <source>
        <dbReference type="EMBL" id="HGQ36140.1"/>
    </source>
</evidence>
<reference evidence="3" key="1">
    <citation type="journal article" date="2020" name="mSystems">
        <title>Genome- and Community-Level Interaction Insights into Carbon Utilization and Element Cycling Functions of Hydrothermarchaeota in Hydrothermal Sediment.</title>
        <authorList>
            <person name="Zhou Z."/>
            <person name="Liu Y."/>
            <person name="Xu W."/>
            <person name="Pan J."/>
            <person name="Luo Z.H."/>
            <person name="Li M."/>
        </authorList>
    </citation>
    <scope>NUCLEOTIDE SEQUENCE [LARGE SCALE GENOMIC DNA]</scope>
    <source>
        <strain evidence="3">SpSt-637</strain>
        <strain evidence="2">SpSt-667</strain>
    </source>
</reference>
<dbReference type="SUPFAM" id="SSF53474">
    <property type="entry name" value="alpha/beta-Hydrolases"/>
    <property type="match status" value="1"/>
</dbReference>
<comment type="caution">
    <text evidence="3">The sequence shown here is derived from an EMBL/GenBank/DDBJ whole genome shotgun (WGS) entry which is preliminary data.</text>
</comment>
<dbReference type="InterPro" id="IPR029058">
    <property type="entry name" value="AB_hydrolase_fold"/>
</dbReference>
<dbReference type="Gene3D" id="3.40.50.1820">
    <property type="entry name" value="alpha/beta hydrolase"/>
    <property type="match status" value="1"/>
</dbReference>
<protein>
    <recommendedName>
        <fullName evidence="1">BD-FAE-like domain-containing protein</fullName>
    </recommendedName>
</protein>
<feature type="domain" description="BD-FAE-like" evidence="1">
    <location>
        <begin position="102"/>
        <end position="155"/>
    </location>
</feature>
<dbReference type="AlphaFoldDB" id="A0A7C4NJY4"/>